<feature type="transmembrane region" description="Helical" evidence="1">
    <location>
        <begin position="7"/>
        <end position="24"/>
    </location>
</feature>
<keyword evidence="1" id="KW-0472">Membrane</keyword>
<keyword evidence="1" id="KW-1133">Transmembrane helix</keyword>
<protein>
    <submittedName>
        <fullName evidence="2">Uncharacterized protein</fullName>
    </submittedName>
</protein>
<dbReference type="EMBL" id="QZAJ01000853">
    <property type="protein sequence ID" value="THW05489.1"/>
    <property type="molecule type" value="Genomic_DNA"/>
</dbReference>
<sequence>MAARSRLPLIAGLGAATFGGYYMYRAGGNPKVAEKQIERMYLSSMTSAAATNMLTDDAARLSSAARDELPGRAKELKTEAKVYGEQIGQKIDGAVKDARDKTREFDAKFETYRADAEKNINKYSKEANKEFNSAVDTFDKKVGDAAANAKASAEVNAEKAKSGLSSWFGGK</sequence>
<comment type="caution">
    <text evidence="2">The sequence shown here is derived from an EMBL/GenBank/DDBJ whole genome shotgun (WGS) entry which is preliminary data.</text>
</comment>
<evidence type="ECO:0000313" key="3">
    <source>
        <dbReference type="Proteomes" id="UP000308014"/>
    </source>
</evidence>
<evidence type="ECO:0000256" key="1">
    <source>
        <dbReference type="SAM" id="Phobius"/>
    </source>
</evidence>
<keyword evidence="1" id="KW-0812">Transmembrane</keyword>
<proteinExistence type="predicted"/>
<evidence type="ECO:0000313" key="2">
    <source>
        <dbReference type="EMBL" id="THW05489.1"/>
    </source>
</evidence>
<name>A0A4S8V2T0_AURPU</name>
<reference evidence="2 3" key="1">
    <citation type="submission" date="2018-10" db="EMBL/GenBank/DDBJ databases">
        <title>Fifty Aureobasidium pullulans genomes reveal a recombining polyextremotolerant generalist.</title>
        <authorList>
            <person name="Gostincar C."/>
            <person name="Turk M."/>
            <person name="Zajc J."/>
            <person name="Gunde-Cimerman N."/>
        </authorList>
    </citation>
    <scope>NUCLEOTIDE SEQUENCE [LARGE SCALE GENOMIC DNA]</scope>
    <source>
        <strain evidence="2 3">EXF-11318</strain>
    </source>
</reference>
<dbReference type="Gene3D" id="1.20.120.20">
    <property type="entry name" value="Apolipoprotein"/>
    <property type="match status" value="1"/>
</dbReference>
<dbReference type="AlphaFoldDB" id="A0A4S8V2T0"/>
<dbReference type="Proteomes" id="UP000308014">
    <property type="component" value="Unassembled WGS sequence"/>
</dbReference>
<accession>A0A4S8V2T0</accession>
<organism evidence="2 3">
    <name type="scientific">Aureobasidium pullulans</name>
    <name type="common">Black yeast</name>
    <name type="synonym">Pullularia pullulans</name>
    <dbReference type="NCBI Taxonomy" id="5580"/>
    <lineage>
        <taxon>Eukaryota</taxon>
        <taxon>Fungi</taxon>
        <taxon>Dikarya</taxon>
        <taxon>Ascomycota</taxon>
        <taxon>Pezizomycotina</taxon>
        <taxon>Dothideomycetes</taxon>
        <taxon>Dothideomycetidae</taxon>
        <taxon>Dothideales</taxon>
        <taxon>Saccotheciaceae</taxon>
        <taxon>Aureobasidium</taxon>
    </lineage>
</organism>
<gene>
    <name evidence="2" type="ORF">D6D24_10235</name>
</gene>